<dbReference type="InterPro" id="IPR036890">
    <property type="entry name" value="HATPase_C_sf"/>
</dbReference>
<keyword evidence="6" id="KW-1185">Reference proteome</keyword>
<dbReference type="RefSeq" id="WP_090499604.1">
    <property type="nucleotide sequence ID" value="NZ_FOWX01000008.1"/>
</dbReference>
<dbReference type="SUPFAM" id="SSF55874">
    <property type="entry name" value="ATPase domain of HSP90 chaperone/DNA topoisomerase II/histidine kinase"/>
    <property type="match status" value="1"/>
</dbReference>
<evidence type="ECO:0000256" key="1">
    <source>
        <dbReference type="ARBA" id="ARBA00000085"/>
    </source>
</evidence>
<keyword evidence="3" id="KW-0597">Phosphoprotein</keyword>
<dbReference type="InterPro" id="IPR036097">
    <property type="entry name" value="HisK_dim/P_sf"/>
</dbReference>
<dbReference type="InterPro" id="IPR035965">
    <property type="entry name" value="PAS-like_dom_sf"/>
</dbReference>
<dbReference type="PANTHER" id="PTHR43065:SF50">
    <property type="entry name" value="HISTIDINE KINASE"/>
    <property type="match status" value="1"/>
</dbReference>
<keyword evidence="5" id="KW-0808">Transferase</keyword>
<dbReference type="EC" id="2.7.13.3" evidence="2"/>
<evidence type="ECO:0000313" key="6">
    <source>
        <dbReference type="Proteomes" id="UP000198784"/>
    </source>
</evidence>
<evidence type="ECO:0000313" key="5">
    <source>
        <dbReference type="EMBL" id="SFP30949.1"/>
    </source>
</evidence>
<keyword evidence="5" id="KW-0418">Kinase</keyword>
<dbReference type="InterPro" id="IPR003661">
    <property type="entry name" value="HisK_dim/P_dom"/>
</dbReference>
<dbReference type="AlphaFoldDB" id="A0A1I5PA18"/>
<dbReference type="SMART" id="SM00387">
    <property type="entry name" value="HATPase_c"/>
    <property type="match status" value="1"/>
</dbReference>
<dbReference type="InterPro" id="IPR005467">
    <property type="entry name" value="His_kinase_dom"/>
</dbReference>
<dbReference type="EMBL" id="FOWX01000008">
    <property type="protein sequence ID" value="SFP30949.1"/>
    <property type="molecule type" value="Genomic_DNA"/>
</dbReference>
<dbReference type="Pfam" id="PF02518">
    <property type="entry name" value="HATPase_c"/>
    <property type="match status" value="1"/>
</dbReference>
<evidence type="ECO:0000256" key="2">
    <source>
        <dbReference type="ARBA" id="ARBA00012438"/>
    </source>
</evidence>
<reference evidence="6" key="1">
    <citation type="submission" date="2016-10" db="EMBL/GenBank/DDBJ databases">
        <authorList>
            <person name="Varghese N."/>
            <person name="Submissions S."/>
        </authorList>
    </citation>
    <scope>NUCLEOTIDE SEQUENCE [LARGE SCALE GENOMIC DNA]</scope>
    <source>
        <strain evidence="6">DSM 17834</strain>
    </source>
</reference>
<evidence type="ECO:0000256" key="3">
    <source>
        <dbReference type="ARBA" id="ARBA00022553"/>
    </source>
</evidence>
<dbReference type="SUPFAM" id="SSF47384">
    <property type="entry name" value="Homodimeric domain of signal transducing histidine kinase"/>
    <property type="match status" value="1"/>
</dbReference>
<feature type="domain" description="Histidine kinase" evidence="4">
    <location>
        <begin position="181"/>
        <end position="417"/>
    </location>
</feature>
<evidence type="ECO:0000259" key="4">
    <source>
        <dbReference type="PROSITE" id="PS50109"/>
    </source>
</evidence>
<dbReference type="CDD" id="cd00082">
    <property type="entry name" value="HisKA"/>
    <property type="match status" value="1"/>
</dbReference>
<dbReference type="OrthoDB" id="1931120at2"/>
<dbReference type="Gene3D" id="3.30.450.20">
    <property type="entry name" value="PAS domain"/>
    <property type="match status" value="1"/>
</dbReference>
<dbReference type="STRING" id="289003.SAMN05216190_10883"/>
<dbReference type="Gene3D" id="1.10.287.130">
    <property type="match status" value="1"/>
</dbReference>
<gene>
    <name evidence="5" type="ORF">SAMN05216190_10883</name>
</gene>
<dbReference type="Gene3D" id="3.30.565.10">
    <property type="entry name" value="Histidine kinase-like ATPase, C-terminal domain"/>
    <property type="match status" value="1"/>
</dbReference>
<protein>
    <recommendedName>
        <fullName evidence="2">histidine kinase</fullName>
        <ecNumber evidence="2">2.7.13.3</ecNumber>
    </recommendedName>
</protein>
<comment type="catalytic activity">
    <reaction evidence="1">
        <text>ATP + protein L-histidine = ADP + protein N-phospho-L-histidine.</text>
        <dbReference type="EC" id="2.7.13.3"/>
    </reaction>
</comment>
<dbReference type="SUPFAM" id="SSF55785">
    <property type="entry name" value="PYP-like sensor domain (PAS domain)"/>
    <property type="match status" value="1"/>
</dbReference>
<dbReference type="PRINTS" id="PR00344">
    <property type="entry name" value="BCTRLSENSOR"/>
</dbReference>
<organism evidence="5 6">
    <name type="scientific">Pseudomonas borbori</name>
    <dbReference type="NCBI Taxonomy" id="289003"/>
    <lineage>
        <taxon>Bacteria</taxon>
        <taxon>Pseudomonadati</taxon>
        <taxon>Pseudomonadota</taxon>
        <taxon>Gammaproteobacteria</taxon>
        <taxon>Pseudomonadales</taxon>
        <taxon>Pseudomonadaceae</taxon>
        <taxon>Pseudomonas</taxon>
    </lineage>
</organism>
<dbReference type="InterPro" id="IPR004358">
    <property type="entry name" value="Sig_transdc_His_kin-like_C"/>
</dbReference>
<proteinExistence type="predicted"/>
<dbReference type="PANTHER" id="PTHR43065">
    <property type="entry name" value="SENSOR HISTIDINE KINASE"/>
    <property type="match status" value="1"/>
</dbReference>
<accession>A0A1I5PA18</accession>
<dbReference type="Proteomes" id="UP000198784">
    <property type="component" value="Unassembled WGS sequence"/>
</dbReference>
<dbReference type="PROSITE" id="PS50109">
    <property type="entry name" value="HIS_KIN"/>
    <property type="match status" value="1"/>
</dbReference>
<dbReference type="GO" id="GO:0000155">
    <property type="term" value="F:phosphorelay sensor kinase activity"/>
    <property type="evidence" value="ECO:0007669"/>
    <property type="project" value="InterPro"/>
</dbReference>
<sequence length="430" mass="48427">MDSRQRELASALVEHIEIGVIVLDSELRIQYWNDFVSQCSGKMLEQARQQPLTLTFPEADTPCLSKMLALARDHGEHVYTEWHEPPYLIRLPFDRSGEPAPLRLQSTLLFPFKSSADQPLLGLLLYDSSELARDNKQLDAALHTLSSKQVEQELLIAKLEKANAQLMQSEKLAAIGQLAAGVAHEINNPIGYVFSNLQTLAGYVHDLLRIIDAVDGAASLDELRQLKRSLEYDYIRNDVEALIGESEDGIERVKKIIAALKDFSHFEEDEFRLADLHRGLDTTLNVVNNELKYKAEVIKEYGQLPAVECMPSQINQVMMNLLVNAAHAIEQFGRITLRSGHENDWVWLEVEDTGQGIAPHLLNRIYEPFFTTKPVGKGTGLGLSLSYNIVRKHSGRIEVFSTPGQGTRFRVWLPTRQPAQQTQEDAGHNE</sequence>
<name>A0A1I5PA18_9PSED</name>
<dbReference type="InterPro" id="IPR003594">
    <property type="entry name" value="HATPase_dom"/>
</dbReference>